<dbReference type="PANTHER" id="PTHR45639">
    <property type="entry name" value="HSC70CB, ISOFORM G-RELATED"/>
    <property type="match status" value="1"/>
</dbReference>
<dbReference type="Pfam" id="PF00012">
    <property type="entry name" value="HSP70"/>
    <property type="match status" value="1"/>
</dbReference>
<dbReference type="InterPro" id="IPR011990">
    <property type="entry name" value="TPR-like_helical_dom_sf"/>
</dbReference>
<comment type="caution">
    <text evidence="4">The sequence shown here is derived from an EMBL/GenBank/DDBJ whole genome shotgun (WGS) entry which is preliminary data.</text>
</comment>
<dbReference type="Gene3D" id="1.25.40.10">
    <property type="entry name" value="Tetratricopeptide repeat domain"/>
    <property type="match status" value="1"/>
</dbReference>
<evidence type="ECO:0000313" key="4">
    <source>
        <dbReference type="EMBL" id="KAF4621436.1"/>
    </source>
</evidence>
<dbReference type="InterPro" id="IPR043129">
    <property type="entry name" value="ATPase_NBD"/>
</dbReference>
<dbReference type="Pfam" id="PF12770">
    <property type="entry name" value="CHAT"/>
    <property type="match status" value="1"/>
</dbReference>
<dbReference type="InterPro" id="IPR024983">
    <property type="entry name" value="CHAT_dom"/>
</dbReference>
<evidence type="ECO:0000259" key="3">
    <source>
        <dbReference type="Pfam" id="PF12770"/>
    </source>
</evidence>
<protein>
    <recommendedName>
        <fullName evidence="3">CHAT domain-containing protein</fullName>
    </recommendedName>
</protein>
<organism evidence="4 5">
    <name type="scientific">Agrocybe pediades</name>
    <dbReference type="NCBI Taxonomy" id="84607"/>
    <lineage>
        <taxon>Eukaryota</taxon>
        <taxon>Fungi</taxon>
        <taxon>Dikarya</taxon>
        <taxon>Basidiomycota</taxon>
        <taxon>Agaricomycotina</taxon>
        <taxon>Agaricomycetes</taxon>
        <taxon>Agaricomycetidae</taxon>
        <taxon>Agaricales</taxon>
        <taxon>Agaricineae</taxon>
        <taxon>Strophariaceae</taxon>
        <taxon>Agrocybe</taxon>
    </lineage>
</organism>
<name>A0A8H4R277_9AGAR</name>
<dbReference type="SUPFAM" id="SSF53067">
    <property type="entry name" value="Actin-like ATPase domain"/>
    <property type="match status" value="2"/>
</dbReference>
<sequence length="1458" mass="161339">MQETSRWLISSAKADKGLSLVQVSRQTLCLVNRQHSVYTFSAEATLNNNTGTTIYSLSDLLEGQEHGSNATKLQFDLDFYQDKASIPAQYVLATIIRQILNIVSDELLPHLEIGSKIPDFQVIFTIPPDLSVIQQQTTLHAAFLAGASTAALLVNPVAACLSYQALYAPISRTKVNGGPHEEVLLFVDIGPLGTTATVVSYATQGLVVQQQSTEPSLGRKVVDLALIDHFTTQIQGSNNSLSMADPTIIRSMLINECPKARDKLLYEERVSLSLSITNFDEFQSLVTVEVLQDVTSHIQEGILYFIRNVVKSSCVNDNPHTIVISGSSAWLFKTAIMNAFPKAICRSLGHDVYWRAKSALRSFPLVHTSMSAKRAWIGKELRGTSVIWKEWVAEEADMQTTISCMRSMKIEKTVSGPKADVLRAGNKSNTSTTAPSSQFDEPINQALSALNILTEDDPKRPDAYNNLCGHYLHKYNATGDIFSLNHATIYATKALSFDDIPYSSPLVNPIYLSNLTSCLIRQFEVHPDANLSLLNTGILYQSYVVRNVKEITRENAGYFINYGVYLRMRGERLGDTEDIADGAKAIQQAVGALLDGIQENPDDIPTLITALGSLGGALNRLYEWTGSLDDLYRCIQCYETALSLTPGRGSARAYSLNQYGTALMVHYRHFGDLKDVKRAEACFKEALENIPDGHPSKPLYLSNYVNALQASSRRAALKDLDGVEYAIEMQQKALKLIGGQTHSGKAKHHSALGNLYLDKFEITKNIDDLNQGSENHELAVGLTKEDNLLEKFTYLCNLANSFYVRFSVSKDVHHLDRCISILEEALEYVGEGAHQHTAYSHLADAHLDRYIADPTSPEAEPHRLKCIELCKSVAPNSSFSTLRTRFRTARTWTTAAATYSKDGVAALEATTCMVDLLSQLAWPGLSLASQIEVLERANQAACDAAAVALHFKDTRRALEWLEQGRTIVLSQLLNGRTPLDELALVKPELAEGIVRLSRELEAVDQNEGNIQPGLNNSKRLAGNSKTKIALERDKLVREARKVPGFEKLMMKKEYEDFSIASHDGPVVVINVSTHRCDAIILTARNVPFVLPLKTFSLTQAEELKEMVLSVLRDSANLQRCTAEGDEEVTERFGKPRRRRPSRESVDEKIRYILKELYEKVVEPITLCLGIGLALSAERFTQLDEDLPHIWWCPTGPLTFLPLHAAGIYAADDDTETPRISILDYVVSSYIPSLSSLHNIMYKKGRTRPPFKMMAVIQPNTPGQTELPATLSELKLIQKHCKNAGLSHNLKVLQGDEATREGVMDGLKQHTWVHLACHGKQDVKDPTKSGLHLHDQTLFLEDIVRNPIPDADFAFLSACQTASGDANHPDEAIHLAAGLLTAGYNSVIASMWSIGDNDASTVADDVYGYLFREGKGKAPDSRYAARALHKAVRRLRIKHCGPHGGSNFLAWLPYIHVGM</sequence>
<evidence type="ECO:0000313" key="5">
    <source>
        <dbReference type="Proteomes" id="UP000521872"/>
    </source>
</evidence>
<dbReference type="EMBL" id="JAACJL010000015">
    <property type="protein sequence ID" value="KAF4621436.1"/>
    <property type="molecule type" value="Genomic_DNA"/>
</dbReference>
<gene>
    <name evidence="4" type="ORF">D9613_000156</name>
</gene>
<keyword evidence="5" id="KW-1185">Reference proteome</keyword>
<reference evidence="4 5" key="1">
    <citation type="submission" date="2019-12" db="EMBL/GenBank/DDBJ databases">
        <authorList>
            <person name="Floudas D."/>
            <person name="Bentzer J."/>
            <person name="Ahren D."/>
            <person name="Johansson T."/>
            <person name="Persson P."/>
            <person name="Tunlid A."/>
        </authorList>
    </citation>
    <scope>NUCLEOTIDE SEQUENCE [LARGE SCALE GENOMIC DNA]</scope>
    <source>
        <strain evidence="4 5">CBS 102.39</strain>
    </source>
</reference>
<dbReference type="Gene3D" id="3.30.420.40">
    <property type="match status" value="2"/>
</dbReference>
<dbReference type="InterPro" id="IPR013126">
    <property type="entry name" value="Hsp_70_fam"/>
</dbReference>
<evidence type="ECO:0000256" key="1">
    <source>
        <dbReference type="ARBA" id="ARBA00022741"/>
    </source>
</evidence>
<feature type="domain" description="CHAT" evidence="3">
    <location>
        <begin position="1153"/>
        <end position="1457"/>
    </location>
</feature>
<dbReference type="SUPFAM" id="SSF48452">
    <property type="entry name" value="TPR-like"/>
    <property type="match status" value="1"/>
</dbReference>
<accession>A0A8H4R277</accession>
<proteinExistence type="predicted"/>
<dbReference type="Gene3D" id="3.90.640.10">
    <property type="entry name" value="Actin, Chain A, domain 4"/>
    <property type="match status" value="1"/>
</dbReference>
<keyword evidence="1" id="KW-0547">Nucleotide-binding</keyword>
<dbReference type="GO" id="GO:0140662">
    <property type="term" value="F:ATP-dependent protein folding chaperone"/>
    <property type="evidence" value="ECO:0007669"/>
    <property type="project" value="InterPro"/>
</dbReference>
<dbReference type="GO" id="GO:0005524">
    <property type="term" value="F:ATP binding"/>
    <property type="evidence" value="ECO:0007669"/>
    <property type="project" value="UniProtKB-KW"/>
</dbReference>
<keyword evidence="2" id="KW-0067">ATP-binding</keyword>
<dbReference type="Proteomes" id="UP000521872">
    <property type="component" value="Unassembled WGS sequence"/>
</dbReference>
<dbReference type="Gene3D" id="3.30.30.30">
    <property type="match status" value="1"/>
</dbReference>
<evidence type="ECO:0000256" key="2">
    <source>
        <dbReference type="ARBA" id="ARBA00022840"/>
    </source>
</evidence>